<evidence type="ECO:0000256" key="1">
    <source>
        <dbReference type="ARBA" id="ARBA00001947"/>
    </source>
</evidence>
<reference evidence="5 6" key="2">
    <citation type="journal article" date="2022" name="Arch. Microbiol.">
        <title>Rhodococcus pseudokoreensis sp. nov. isolated from the rhizosphere of young M26 apple rootstocks.</title>
        <authorList>
            <person name="Kampfer P."/>
            <person name="Glaeser S.P."/>
            <person name="Blom J."/>
            <person name="Wolf J."/>
            <person name="Benning S."/>
            <person name="Schloter M."/>
            <person name="Neumann-Schaal M."/>
        </authorList>
    </citation>
    <scope>NUCLEOTIDE SEQUENCE [LARGE SCALE GENOMIC DNA]</scope>
    <source>
        <strain evidence="5 6">R79</strain>
    </source>
</reference>
<evidence type="ECO:0000259" key="4">
    <source>
        <dbReference type="Pfam" id="PF08240"/>
    </source>
</evidence>
<dbReference type="SUPFAM" id="SSF50129">
    <property type="entry name" value="GroES-like"/>
    <property type="match status" value="1"/>
</dbReference>
<accession>A0A974WD15</accession>
<keyword evidence="6" id="KW-1185">Reference proteome</keyword>
<protein>
    <submittedName>
        <fullName evidence="5">Alcohol dehydrogenase catalytic domain-containing protein</fullName>
    </submittedName>
</protein>
<dbReference type="Proteomes" id="UP000662986">
    <property type="component" value="Chromosome"/>
</dbReference>
<dbReference type="InterPro" id="IPR011032">
    <property type="entry name" value="GroES-like_sf"/>
</dbReference>
<dbReference type="PANTHER" id="PTHR43401:SF4">
    <property type="entry name" value="D-ARABINOSE 1-DEHYDROGENASE (NADP(+))"/>
    <property type="match status" value="1"/>
</dbReference>
<gene>
    <name evidence="5" type="ORF">JWS13_42125</name>
</gene>
<dbReference type="RefSeq" id="WP_206011008.1">
    <property type="nucleotide sequence ID" value="NZ_CP070619.1"/>
</dbReference>
<dbReference type="SUPFAM" id="SSF51735">
    <property type="entry name" value="NAD(P)-binding Rossmann-fold domains"/>
    <property type="match status" value="1"/>
</dbReference>
<dbReference type="EMBL" id="CP070619">
    <property type="protein sequence ID" value="QSE94745.1"/>
    <property type="molecule type" value="Genomic_DNA"/>
</dbReference>
<keyword evidence="2" id="KW-0560">Oxidoreductase</keyword>
<dbReference type="CDD" id="cd08240">
    <property type="entry name" value="6_hydroxyhexanoate_dh_like"/>
    <property type="match status" value="1"/>
</dbReference>
<proteinExistence type="predicted"/>
<evidence type="ECO:0000313" key="6">
    <source>
        <dbReference type="Proteomes" id="UP000662986"/>
    </source>
</evidence>
<dbReference type="InterPro" id="IPR013154">
    <property type="entry name" value="ADH-like_N"/>
</dbReference>
<dbReference type="InterPro" id="IPR036291">
    <property type="entry name" value="NAD(P)-bd_dom_sf"/>
</dbReference>
<dbReference type="Gene3D" id="3.90.180.10">
    <property type="entry name" value="Medium-chain alcohol dehydrogenases, catalytic domain"/>
    <property type="match status" value="1"/>
</dbReference>
<dbReference type="InterPro" id="IPR050129">
    <property type="entry name" value="Zn_alcohol_dh"/>
</dbReference>
<name>A0A974WD15_9NOCA</name>
<dbReference type="Gene3D" id="3.40.50.720">
    <property type="entry name" value="NAD(P)-binding Rossmann-like Domain"/>
    <property type="match status" value="1"/>
</dbReference>
<feature type="domain" description="Alcohol dehydrogenase-like N-terminal" evidence="4">
    <location>
        <begin position="26"/>
        <end position="140"/>
    </location>
</feature>
<dbReference type="PANTHER" id="PTHR43401">
    <property type="entry name" value="L-THREONINE 3-DEHYDROGENASE"/>
    <property type="match status" value="1"/>
</dbReference>
<evidence type="ECO:0000259" key="3">
    <source>
        <dbReference type="Pfam" id="PF00107"/>
    </source>
</evidence>
<reference evidence="5 6" key="1">
    <citation type="journal article" date="2021" name="Microbiol. Resour. Announc.">
        <title>Complete Genome Sequences of Two Rhodococcus sp. Strains with Large and Linear Chromosomes, Isolated from Apple Rhizosphere.</title>
        <authorList>
            <person name="Benning S."/>
            <person name="Brugnone N."/>
            <person name="Siani R."/>
            <person name="Kublik S."/>
            <person name="Schloter M."/>
            <person name="Rad V."/>
        </authorList>
    </citation>
    <scope>NUCLEOTIDE SEQUENCE [LARGE SCALE GENOMIC DNA]</scope>
    <source>
        <strain evidence="5 6">R79</strain>
    </source>
</reference>
<dbReference type="Pfam" id="PF08240">
    <property type="entry name" value="ADH_N"/>
    <property type="match status" value="1"/>
</dbReference>
<sequence>MHAFAVMEDDTVVRQIDVPAQEPEGREVRLRVLHSGVCHTDTHLQQGYYDLGRRGRLRLTDRGIPYPLVLGHEIVARVEAVGPDVHDVEIGDVRLVYPWIGCGRCHRCEAGQENYCTSGRSLGVNRHGGYAEVVSVPDEKYLIDIAGLDPSWAATLACSGLTAFSAANKVLPLPPEAPVAVIGAGGVGLTVVGILAALGHRNICAVDIDPANLAIATETGARTTLVSDGENPAADLMSVCGGPVDAVIDVVNNTQTAAIAFDALAKGGTLVQIGLFGGEMVVPTVLMPLKLLTVQGSYVGTLDELKQLVQIAKKDTLPRPPILPGELTLEGVSGALASLAEGGVPGRIVLSALPGHQ</sequence>
<dbReference type="InterPro" id="IPR013149">
    <property type="entry name" value="ADH-like_C"/>
</dbReference>
<organism evidence="5 6">
    <name type="scientific">Rhodococcus pseudokoreensis</name>
    <dbReference type="NCBI Taxonomy" id="2811421"/>
    <lineage>
        <taxon>Bacteria</taxon>
        <taxon>Bacillati</taxon>
        <taxon>Actinomycetota</taxon>
        <taxon>Actinomycetes</taxon>
        <taxon>Mycobacteriales</taxon>
        <taxon>Nocardiaceae</taxon>
        <taxon>Rhodococcus</taxon>
    </lineage>
</organism>
<feature type="domain" description="Alcohol dehydrogenase-like C-terminal" evidence="3">
    <location>
        <begin position="186"/>
        <end position="312"/>
    </location>
</feature>
<evidence type="ECO:0000313" key="5">
    <source>
        <dbReference type="EMBL" id="QSE94745.1"/>
    </source>
</evidence>
<comment type="cofactor">
    <cofactor evidence="1">
        <name>Zn(2+)</name>
        <dbReference type="ChEBI" id="CHEBI:29105"/>
    </cofactor>
</comment>
<dbReference type="Pfam" id="PF00107">
    <property type="entry name" value="ADH_zinc_N"/>
    <property type="match status" value="1"/>
</dbReference>
<evidence type="ECO:0000256" key="2">
    <source>
        <dbReference type="ARBA" id="ARBA00023002"/>
    </source>
</evidence>